<evidence type="ECO:0000313" key="2">
    <source>
        <dbReference type="EMBL" id="MCE5170737.1"/>
    </source>
</evidence>
<accession>A0ABS8YKF8</accession>
<proteinExistence type="predicted"/>
<organism evidence="2 3">
    <name type="scientific">Paenibacillus profundus</name>
    <dbReference type="NCBI Taxonomy" id="1173085"/>
    <lineage>
        <taxon>Bacteria</taxon>
        <taxon>Bacillati</taxon>
        <taxon>Bacillota</taxon>
        <taxon>Bacilli</taxon>
        <taxon>Bacillales</taxon>
        <taxon>Paenibacillaceae</taxon>
        <taxon>Paenibacillus</taxon>
    </lineage>
</organism>
<dbReference type="EMBL" id="JAJNBZ010000012">
    <property type="protein sequence ID" value="MCE5170737.1"/>
    <property type="molecule type" value="Genomic_DNA"/>
</dbReference>
<sequence>MKQGDIIIYACVIIGAGIGLILNYVFPGVLIGLGIGYLIKSLFKKED</sequence>
<gene>
    <name evidence="2" type="ORF">LQV63_15625</name>
</gene>
<comment type="caution">
    <text evidence="2">The sequence shown here is derived from an EMBL/GenBank/DDBJ whole genome shotgun (WGS) entry which is preliminary data.</text>
</comment>
<keyword evidence="3" id="KW-1185">Reference proteome</keyword>
<dbReference type="RefSeq" id="WP_233697396.1">
    <property type="nucleotide sequence ID" value="NZ_JAJNBZ010000012.1"/>
</dbReference>
<protein>
    <recommendedName>
        <fullName evidence="4">Molecular chaperone DnaJ</fullName>
    </recommendedName>
</protein>
<keyword evidence="1" id="KW-0472">Membrane</keyword>
<keyword evidence="1" id="KW-0812">Transmembrane</keyword>
<feature type="transmembrane region" description="Helical" evidence="1">
    <location>
        <begin position="6"/>
        <end position="39"/>
    </location>
</feature>
<evidence type="ECO:0000313" key="3">
    <source>
        <dbReference type="Proteomes" id="UP001199916"/>
    </source>
</evidence>
<name>A0ABS8YKF8_9BACL</name>
<reference evidence="2 3" key="1">
    <citation type="submission" date="2021-11" db="EMBL/GenBank/DDBJ databases">
        <title>Draft genome sequence of Paenibacillus profundus YoMME, a new Gram-positive bacteria with exoelectrogenic properties.</title>
        <authorList>
            <person name="Hubenova Y."/>
            <person name="Hubenova E."/>
            <person name="Manasiev Y."/>
            <person name="Peykov S."/>
            <person name="Mitov M."/>
        </authorList>
    </citation>
    <scope>NUCLEOTIDE SEQUENCE [LARGE SCALE GENOMIC DNA]</scope>
    <source>
        <strain evidence="2 3">YoMME</strain>
    </source>
</reference>
<evidence type="ECO:0008006" key="4">
    <source>
        <dbReference type="Google" id="ProtNLM"/>
    </source>
</evidence>
<evidence type="ECO:0000256" key="1">
    <source>
        <dbReference type="SAM" id="Phobius"/>
    </source>
</evidence>
<dbReference type="Proteomes" id="UP001199916">
    <property type="component" value="Unassembled WGS sequence"/>
</dbReference>
<keyword evidence="1" id="KW-1133">Transmembrane helix</keyword>